<dbReference type="InterPro" id="IPR003141">
    <property type="entry name" value="Pol/His_phosphatase_N"/>
</dbReference>
<dbReference type="GO" id="GO:0004534">
    <property type="term" value="F:5'-3' RNA exonuclease activity"/>
    <property type="evidence" value="ECO:0007669"/>
    <property type="project" value="TreeGrafter"/>
</dbReference>
<feature type="domain" description="Polymerase/histidinol phosphatase N-terminal" evidence="1">
    <location>
        <begin position="3"/>
        <end position="66"/>
    </location>
</feature>
<dbReference type="CDD" id="cd07438">
    <property type="entry name" value="PHP_HisPPase_AMP"/>
    <property type="match status" value="1"/>
</dbReference>
<sequence>MYADLHIHTNISDGLLSPEEVTQICEGLGLSIIAITDHDTVGGIKPAQQSSKNVEIIPAVELSANIGSLDIHILAYFIDYNNGELMDYLDDFCQHRMARIFKMSEKLAQVGIRLDPDEIVRMAGSQALGRPHIARALLKYGYVHSIKEAFIKYLGCHCPYYVPKKEIHPKRLIQMIKKWRGIPVIAHPGILNDENLIQRLIDYGAAGIEVWHPEHNSLQEKRFQEIAEKNRLLMTGGSDYHGFPGTYNRLGQPGCGRKEITAIKEYQKIYLQ</sequence>
<dbReference type="SMART" id="SM00481">
    <property type="entry name" value="POLIIIAc"/>
    <property type="match status" value="1"/>
</dbReference>
<comment type="caution">
    <text evidence="2">The sequence shown here is derived from an EMBL/GenBank/DDBJ whole genome shotgun (WGS) entry which is preliminary data.</text>
</comment>
<name>A0A1V4QGP4_UNCW3</name>
<dbReference type="Gene3D" id="1.10.150.650">
    <property type="match status" value="1"/>
</dbReference>
<evidence type="ECO:0000259" key="1">
    <source>
        <dbReference type="SMART" id="SM00481"/>
    </source>
</evidence>
<evidence type="ECO:0000313" key="3">
    <source>
        <dbReference type="Proteomes" id="UP000191663"/>
    </source>
</evidence>
<evidence type="ECO:0000313" key="2">
    <source>
        <dbReference type="EMBL" id="OPX18530.1"/>
    </source>
</evidence>
<dbReference type="GO" id="GO:0035312">
    <property type="term" value="F:5'-3' DNA exonuclease activity"/>
    <property type="evidence" value="ECO:0007669"/>
    <property type="project" value="TreeGrafter"/>
</dbReference>
<dbReference type="AlphaFoldDB" id="A0A1V4QGP4"/>
<proteinExistence type="predicted"/>
<dbReference type="PANTHER" id="PTHR42924:SF3">
    <property type="entry name" value="POLYMERASE_HISTIDINOL PHOSPHATASE N-TERMINAL DOMAIN-CONTAINING PROTEIN"/>
    <property type="match status" value="1"/>
</dbReference>
<dbReference type="Proteomes" id="UP000191663">
    <property type="component" value="Unassembled WGS sequence"/>
</dbReference>
<dbReference type="InterPro" id="IPR004013">
    <property type="entry name" value="PHP_dom"/>
</dbReference>
<dbReference type="InterPro" id="IPR052018">
    <property type="entry name" value="PHP_domain"/>
</dbReference>
<protein>
    <recommendedName>
        <fullName evidence="1">Polymerase/histidinol phosphatase N-terminal domain-containing protein</fullName>
    </recommendedName>
</protein>
<dbReference type="Gene3D" id="3.20.20.140">
    <property type="entry name" value="Metal-dependent hydrolases"/>
    <property type="match status" value="1"/>
</dbReference>
<dbReference type="InterPro" id="IPR016195">
    <property type="entry name" value="Pol/histidinol_Pase-like"/>
</dbReference>
<organism evidence="2 3">
    <name type="scientific">candidate division WOR-3 bacterium 4484_100</name>
    <dbReference type="NCBI Taxonomy" id="1936077"/>
    <lineage>
        <taxon>Bacteria</taxon>
        <taxon>Bacteria division WOR-3</taxon>
    </lineage>
</organism>
<dbReference type="Pfam" id="PF02811">
    <property type="entry name" value="PHP"/>
    <property type="match status" value="1"/>
</dbReference>
<dbReference type="SUPFAM" id="SSF89550">
    <property type="entry name" value="PHP domain-like"/>
    <property type="match status" value="1"/>
</dbReference>
<dbReference type="PANTHER" id="PTHR42924">
    <property type="entry name" value="EXONUCLEASE"/>
    <property type="match status" value="1"/>
</dbReference>
<gene>
    <name evidence="2" type="ORF">BXT86_00760</name>
</gene>
<accession>A0A1V4QGP4</accession>
<dbReference type="EMBL" id="MUKB01000010">
    <property type="protein sequence ID" value="OPX18530.1"/>
    <property type="molecule type" value="Genomic_DNA"/>
</dbReference>
<reference evidence="3" key="1">
    <citation type="submission" date="2017-01" db="EMBL/GenBank/DDBJ databases">
        <title>Novel pathways for hydrocarbon cycling and metabolic interdependencies in hydrothermal sediment communities.</title>
        <authorList>
            <person name="Dombrowski N."/>
            <person name="Seitz K."/>
            <person name="Teske A."/>
            <person name="Baker B."/>
        </authorList>
    </citation>
    <scope>NUCLEOTIDE SEQUENCE [LARGE SCALE GENOMIC DNA]</scope>
</reference>